<proteinExistence type="inferred from homology"/>
<sequence length="839" mass="97646">MESNSKNEIVKSETDLLLEQYAPLLKNLIRYSSAVNAKDISFYKSIEPSIKDKAEFINRQLVDIMNELLMSSTTISNDLNSEDWRFENDSELENNQIMSNILDSLLEKVEINIDNHYKQRKYEKVYQNKNNKLQINSNQIEDGYTYLDPNENTNLTSTNIVPKGNANMIKPQSKFLKSVNNFETSPFKPIIEFKPNAIKSLQDSLKLIEPTDEIPLHYENPYSYEIMNSEYPEWILKSVPENERYESIPWVGSPEAIWIDTPEKLSDLLIELNKCKVIAIDLEHHDYRTYHGLTSLMQITTDTKIDYLIDPLSPELRENLTSLNEIFTNPNIIKVLHGAFMDVIWLQRDLGLYLVSLFDTFHAAKQLSLGKYSLAFLLEEYVKFRTSKKWQLADWRIRPLSNEMRDYAKADTHFLIEIFYKMHEDLLKIPNALQKALYSSRKVANRRFEYPTYRPKNLSMSSNNDVVTTTGGVPLNEEITQHITLNYDKDLPWTNLIYSNGIPLERRPLLEVLFKWRDNEARKNDESARYIMSDFILVSLVNSFEIGHEEAVDINSVMNVINKNSKFGGSYHVRKCIKELTETIKDALVELKGVDLNKLQALNNHLITDIENEETRPSLSLSGISIEDVYSSVKDVSKLQQQFTLFNNFYNKSINLNKPIHIETINDKNENGIFAIEYGKKGKVSVIENKSIKKRIDEIVEFFGEDMSKNVEFEIDAEEIGEEENDEEENIETGINNKEVAPKNEEIITLRKKRSDRINPNTHKRKADAITEAEDLSVDFNKSILEKEPEDRRRSKKPMKKPSFDPYSREVLDEMNIPQLKKKKMVDRSRNIVFKQSKR</sequence>
<dbReference type="PANTHER" id="PTHR12124:SF47">
    <property type="entry name" value="EXOSOME COMPONENT 10"/>
    <property type="match status" value="1"/>
</dbReference>
<evidence type="ECO:0000256" key="2">
    <source>
        <dbReference type="ARBA" id="ARBA00022552"/>
    </source>
</evidence>
<dbReference type="InterPro" id="IPR002121">
    <property type="entry name" value="HRDC_dom"/>
</dbReference>
<dbReference type="PROSITE" id="PS50967">
    <property type="entry name" value="HRDC"/>
    <property type="match status" value="1"/>
</dbReference>
<dbReference type="EMBL" id="PUHW01000425">
    <property type="protein sequence ID" value="KAG0686624.1"/>
    <property type="molecule type" value="Genomic_DNA"/>
</dbReference>
<dbReference type="InterPro" id="IPR044876">
    <property type="entry name" value="HRDC_dom_sf"/>
</dbReference>
<dbReference type="Gene3D" id="1.10.150.80">
    <property type="entry name" value="HRDC domain"/>
    <property type="match status" value="1"/>
</dbReference>
<dbReference type="SUPFAM" id="SSF53098">
    <property type="entry name" value="Ribonuclease H-like"/>
    <property type="match status" value="1"/>
</dbReference>
<dbReference type="Pfam" id="PF00570">
    <property type="entry name" value="HRDC"/>
    <property type="match status" value="1"/>
</dbReference>
<accession>A0A9P6WH40</accession>
<comment type="caution">
    <text evidence="9">The sequence shown here is derived from an EMBL/GenBank/DDBJ whole genome shotgun (WGS) entry which is preliminary data.</text>
</comment>
<dbReference type="GO" id="GO:0000175">
    <property type="term" value="F:3'-5'-RNA exonuclease activity"/>
    <property type="evidence" value="ECO:0007669"/>
    <property type="project" value="InterPro"/>
</dbReference>
<dbReference type="GO" id="GO:0071044">
    <property type="term" value="P:histone mRNA catabolic process"/>
    <property type="evidence" value="ECO:0007669"/>
    <property type="project" value="TreeGrafter"/>
</dbReference>
<comment type="subcellular location">
    <subcellularLocation>
        <location evidence="1">Nucleus</location>
    </subcellularLocation>
</comment>
<organism evidence="9 10">
    <name type="scientific">Pichia californica</name>
    <dbReference type="NCBI Taxonomy" id="460514"/>
    <lineage>
        <taxon>Eukaryota</taxon>
        <taxon>Fungi</taxon>
        <taxon>Dikarya</taxon>
        <taxon>Ascomycota</taxon>
        <taxon>Saccharomycotina</taxon>
        <taxon>Pichiomycetes</taxon>
        <taxon>Pichiales</taxon>
        <taxon>Pichiaceae</taxon>
        <taxon>Pichia</taxon>
    </lineage>
</organism>
<feature type="compositionally biased region" description="Basic and acidic residues" evidence="7">
    <location>
        <begin position="784"/>
        <end position="793"/>
    </location>
</feature>
<reference evidence="9" key="1">
    <citation type="submission" date="2020-11" db="EMBL/GenBank/DDBJ databases">
        <title>Kefir isolates.</title>
        <authorList>
            <person name="Marcisauskas S."/>
            <person name="Kim Y."/>
            <person name="Blasche S."/>
        </authorList>
    </citation>
    <scope>NUCLEOTIDE SEQUENCE</scope>
    <source>
        <strain evidence="9">Olga-1</strain>
    </source>
</reference>
<protein>
    <submittedName>
        <fullName evidence="9">Exosome nuclease subunit</fullName>
    </submittedName>
</protein>
<dbReference type="InterPro" id="IPR012588">
    <property type="entry name" value="Exosome-assoc_fac_Rrp6_N"/>
</dbReference>
<evidence type="ECO:0000313" key="10">
    <source>
        <dbReference type="Proteomes" id="UP000697127"/>
    </source>
</evidence>
<evidence type="ECO:0000259" key="8">
    <source>
        <dbReference type="PROSITE" id="PS50967"/>
    </source>
</evidence>
<dbReference type="SUPFAM" id="SSF47819">
    <property type="entry name" value="HRDC-like"/>
    <property type="match status" value="1"/>
</dbReference>
<dbReference type="Pfam" id="PF08066">
    <property type="entry name" value="PMC2NT"/>
    <property type="match status" value="1"/>
</dbReference>
<feature type="coiled-coil region" evidence="6">
    <location>
        <begin position="577"/>
        <end position="616"/>
    </location>
</feature>
<evidence type="ECO:0000256" key="4">
    <source>
        <dbReference type="ARBA" id="ARBA00023242"/>
    </source>
</evidence>
<dbReference type="GO" id="GO:0071040">
    <property type="term" value="P:nuclear polyadenylation-dependent antisense transcript catabolic process"/>
    <property type="evidence" value="ECO:0007669"/>
    <property type="project" value="TreeGrafter"/>
</dbReference>
<dbReference type="GO" id="GO:0071039">
    <property type="term" value="P:nuclear polyadenylation-dependent CUT catabolic process"/>
    <property type="evidence" value="ECO:0007669"/>
    <property type="project" value="TreeGrafter"/>
</dbReference>
<dbReference type="GO" id="GO:0071035">
    <property type="term" value="P:nuclear polyadenylation-dependent rRNA catabolic process"/>
    <property type="evidence" value="ECO:0007669"/>
    <property type="project" value="TreeGrafter"/>
</dbReference>
<dbReference type="InterPro" id="IPR012337">
    <property type="entry name" value="RNaseH-like_sf"/>
</dbReference>
<dbReference type="GO" id="GO:0003727">
    <property type="term" value="F:single-stranded RNA binding"/>
    <property type="evidence" value="ECO:0007669"/>
    <property type="project" value="TreeGrafter"/>
</dbReference>
<name>A0A9P6WH40_9ASCO</name>
<evidence type="ECO:0000256" key="3">
    <source>
        <dbReference type="ARBA" id="ARBA00022835"/>
    </source>
</evidence>
<dbReference type="GO" id="GO:0071036">
    <property type="term" value="P:nuclear polyadenylation-dependent snoRNA catabolic process"/>
    <property type="evidence" value="ECO:0007669"/>
    <property type="project" value="TreeGrafter"/>
</dbReference>
<keyword evidence="10" id="KW-1185">Reference proteome</keyword>
<feature type="region of interest" description="Disordered" evidence="7">
    <location>
        <begin position="780"/>
        <end position="839"/>
    </location>
</feature>
<dbReference type="Proteomes" id="UP000697127">
    <property type="component" value="Unassembled WGS sequence"/>
</dbReference>
<dbReference type="GO" id="GO:0071037">
    <property type="term" value="P:nuclear polyadenylation-dependent snRNA catabolic process"/>
    <property type="evidence" value="ECO:0007669"/>
    <property type="project" value="TreeGrafter"/>
</dbReference>
<dbReference type="GO" id="GO:0071038">
    <property type="term" value="P:TRAMP-dependent tRNA surveillance pathway"/>
    <property type="evidence" value="ECO:0007669"/>
    <property type="project" value="TreeGrafter"/>
</dbReference>
<gene>
    <name evidence="9" type="primary">RRP6</name>
    <name evidence="9" type="ORF">C6P40_003679</name>
</gene>
<dbReference type="InterPro" id="IPR045092">
    <property type="entry name" value="Rrp6-like"/>
</dbReference>
<dbReference type="InterPro" id="IPR002562">
    <property type="entry name" value="3'-5'_exonuclease_dom"/>
</dbReference>
<keyword evidence="6" id="KW-0175">Coiled coil</keyword>
<dbReference type="SMART" id="SM00474">
    <property type="entry name" value="35EXOc"/>
    <property type="match status" value="1"/>
</dbReference>
<dbReference type="PANTHER" id="PTHR12124">
    <property type="entry name" value="POLYMYOSITIS/SCLERODERMA AUTOANTIGEN-RELATED"/>
    <property type="match status" value="1"/>
</dbReference>
<dbReference type="GO" id="GO:0000176">
    <property type="term" value="C:nuclear exosome (RNase complex)"/>
    <property type="evidence" value="ECO:0007669"/>
    <property type="project" value="InterPro"/>
</dbReference>
<evidence type="ECO:0000256" key="6">
    <source>
        <dbReference type="SAM" id="Coils"/>
    </source>
</evidence>
<keyword evidence="4" id="KW-0539">Nucleus</keyword>
<dbReference type="GO" id="GO:0000166">
    <property type="term" value="F:nucleotide binding"/>
    <property type="evidence" value="ECO:0007669"/>
    <property type="project" value="InterPro"/>
</dbReference>
<feature type="domain" description="HRDC" evidence="8">
    <location>
        <begin position="503"/>
        <end position="587"/>
    </location>
</feature>
<comment type="similarity">
    <text evidence="5">Belongs to the exosome component 10/RRP6 family.</text>
</comment>
<evidence type="ECO:0000256" key="7">
    <source>
        <dbReference type="SAM" id="MobiDB-lite"/>
    </source>
</evidence>
<evidence type="ECO:0000313" key="9">
    <source>
        <dbReference type="EMBL" id="KAG0686624.1"/>
    </source>
</evidence>
<dbReference type="InterPro" id="IPR010997">
    <property type="entry name" value="HRDC-like_sf"/>
</dbReference>
<dbReference type="GO" id="GO:0005730">
    <property type="term" value="C:nucleolus"/>
    <property type="evidence" value="ECO:0007669"/>
    <property type="project" value="TreeGrafter"/>
</dbReference>
<keyword evidence="3" id="KW-0271">Exosome</keyword>
<evidence type="ECO:0000256" key="1">
    <source>
        <dbReference type="ARBA" id="ARBA00004123"/>
    </source>
</evidence>
<dbReference type="Pfam" id="PF01612">
    <property type="entry name" value="DNA_pol_A_exo1"/>
    <property type="match status" value="1"/>
</dbReference>
<evidence type="ECO:0000256" key="5">
    <source>
        <dbReference type="ARBA" id="ARBA00043957"/>
    </source>
</evidence>
<dbReference type="GO" id="GO:0000467">
    <property type="term" value="P:exonucleolytic trimming to generate mature 3'-end of 5.8S rRNA from tricistronic rRNA transcript (SSU-rRNA, 5.8S rRNA, LSU-rRNA)"/>
    <property type="evidence" value="ECO:0007669"/>
    <property type="project" value="InterPro"/>
</dbReference>
<dbReference type="AlphaFoldDB" id="A0A9P6WH40"/>
<dbReference type="Gene3D" id="3.30.420.10">
    <property type="entry name" value="Ribonuclease H-like superfamily/Ribonuclease H"/>
    <property type="match status" value="1"/>
</dbReference>
<keyword evidence="2" id="KW-0698">rRNA processing</keyword>
<dbReference type="GO" id="GO:0071051">
    <property type="term" value="P:poly(A)-dependent snoRNA 3'-end processing"/>
    <property type="evidence" value="ECO:0007669"/>
    <property type="project" value="TreeGrafter"/>
</dbReference>
<dbReference type="InterPro" id="IPR036397">
    <property type="entry name" value="RNaseH_sf"/>
</dbReference>